<sequence>MRFDSIEEYITRFPIYQYAFLDTQDIEFNDRVRTICKKECPRYGKSWSCPPAVGTVEHCMEVCREYPYALLFSSVADVPDYSDMKALLATKAEHEEITRQIEQFLKDDAWKCYTLSTDSCSICDKCSYPKRACLHPEQMHPCIESHGILLTKSIEENHMDYFMGEQMVLWFSLIFLKAV</sequence>
<name>A0A9D1NWA3_9FIRM</name>
<dbReference type="Pfam" id="PF10050">
    <property type="entry name" value="DUF2284"/>
    <property type="match status" value="1"/>
</dbReference>
<reference evidence="1" key="2">
    <citation type="journal article" date="2021" name="PeerJ">
        <title>Extensive microbial diversity within the chicken gut microbiome revealed by metagenomics and culture.</title>
        <authorList>
            <person name="Gilroy R."/>
            <person name="Ravi A."/>
            <person name="Getino M."/>
            <person name="Pursley I."/>
            <person name="Horton D.L."/>
            <person name="Alikhan N.F."/>
            <person name="Baker D."/>
            <person name="Gharbi K."/>
            <person name="Hall N."/>
            <person name="Watson M."/>
            <person name="Adriaenssens E.M."/>
            <person name="Foster-Nyarko E."/>
            <person name="Jarju S."/>
            <person name="Secka A."/>
            <person name="Antonio M."/>
            <person name="Oren A."/>
            <person name="Chaudhuri R.R."/>
            <person name="La Ragione R."/>
            <person name="Hildebrand F."/>
            <person name="Pallen M.J."/>
        </authorList>
    </citation>
    <scope>NUCLEOTIDE SEQUENCE</scope>
    <source>
        <strain evidence="1">ChiBcec2-4451</strain>
    </source>
</reference>
<gene>
    <name evidence="1" type="ORF">IAA63_10335</name>
</gene>
<reference evidence="1" key="1">
    <citation type="submission" date="2020-10" db="EMBL/GenBank/DDBJ databases">
        <authorList>
            <person name="Gilroy R."/>
        </authorList>
    </citation>
    <scope>NUCLEOTIDE SEQUENCE</scope>
    <source>
        <strain evidence="1">ChiBcec2-4451</strain>
    </source>
</reference>
<evidence type="ECO:0000313" key="1">
    <source>
        <dbReference type="EMBL" id="HIV13521.1"/>
    </source>
</evidence>
<protein>
    <submittedName>
        <fullName evidence="1">DUF2284 domain-containing protein</fullName>
    </submittedName>
</protein>
<dbReference type="Proteomes" id="UP000886723">
    <property type="component" value="Unassembled WGS sequence"/>
</dbReference>
<dbReference type="EMBL" id="DVON01000214">
    <property type="protein sequence ID" value="HIV13521.1"/>
    <property type="molecule type" value="Genomic_DNA"/>
</dbReference>
<evidence type="ECO:0000313" key="2">
    <source>
        <dbReference type="Proteomes" id="UP000886723"/>
    </source>
</evidence>
<accession>A0A9D1NWA3</accession>
<comment type="caution">
    <text evidence="1">The sequence shown here is derived from an EMBL/GenBank/DDBJ whole genome shotgun (WGS) entry which is preliminary data.</text>
</comment>
<proteinExistence type="predicted"/>
<dbReference type="AlphaFoldDB" id="A0A9D1NWA3"/>
<dbReference type="InterPro" id="IPR019271">
    <property type="entry name" value="DUF2284_metal-binding"/>
</dbReference>
<organism evidence="1 2">
    <name type="scientific">Candidatus Pullilachnospira stercoravium</name>
    <dbReference type="NCBI Taxonomy" id="2840913"/>
    <lineage>
        <taxon>Bacteria</taxon>
        <taxon>Bacillati</taxon>
        <taxon>Bacillota</taxon>
        <taxon>Clostridia</taxon>
        <taxon>Lachnospirales</taxon>
        <taxon>Lachnospiraceae</taxon>
        <taxon>Lachnospiraceae incertae sedis</taxon>
        <taxon>Candidatus Pullilachnospira</taxon>
    </lineage>
</organism>